<evidence type="ECO:0000256" key="2">
    <source>
        <dbReference type="ARBA" id="ARBA00022840"/>
    </source>
</evidence>
<keyword evidence="6" id="KW-0597">Phosphoprotein</keyword>
<evidence type="ECO:0000313" key="9">
    <source>
        <dbReference type="EMBL" id="UWZ79073.1"/>
    </source>
</evidence>
<protein>
    <submittedName>
        <fullName evidence="9">Sigma-54 dependent transcriptional regulator</fullName>
    </submittedName>
</protein>
<dbReference type="Pfam" id="PF00158">
    <property type="entry name" value="Sigma54_activat"/>
    <property type="match status" value="1"/>
</dbReference>
<dbReference type="InterPro" id="IPR009057">
    <property type="entry name" value="Homeodomain-like_sf"/>
</dbReference>
<keyword evidence="5" id="KW-0804">Transcription</keyword>
<dbReference type="InterPro" id="IPR025944">
    <property type="entry name" value="Sigma_54_int_dom_CS"/>
</dbReference>
<feature type="domain" description="Response regulatory" evidence="8">
    <location>
        <begin position="4"/>
        <end position="118"/>
    </location>
</feature>
<evidence type="ECO:0000256" key="5">
    <source>
        <dbReference type="ARBA" id="ARBA00023163"/>
    </source>
</evidence>
<name>A0ABY5ZKE8_9BACT</name>
<dbReference type="InterPro" id="IPR002078">
    <property type="entry name" value="Sigma_54_int"/>
</dbReference>
<dbReference type="InterPro" id="IPR003593">
    <property type="entry name" value="AAA+_ATPase"/>
</dbReference>
<keyword evidence="2" id="KW-0067">ATP-binding</keyword>
<dbReference type="Pfam" id="PF00072">
    <property type="entry name" value="Response_reg"/>
    <property type="match status" value="1"/>
</dbReference>
<dbReference type="InterPro" id="IPR001789">
    <property type="entry name" value="Sig_transdc_resp-reg_receiver"/>
</dbReference>
<dbReference type="SMART" id="SM00448">
    <property type="entry name" value="REC"/>
    <property type="match status" value="1"/>
</dbReference>
<keyword evidence="3" id="KW-0805">Transcription regulation</keyword>
<dbReference type="Gene3D" id="3.40.50.300">
    <property type="entry name" value="P-loop containing nucleotide triphosphate hydrolases"/>
    <property type="match status" value="1"/>
</dbReference>
<dbReference type="SMART" id="SM00382">
    <property type="entry name" value="AAA"/>
    <property type="match status" value="1"/>
</dbReference>
<dbReference type="InterPro" id="IPR011006">
    <property type="entry name" value="CheY-like_superfamily"/>
</dbReference>
<dbReference type="CDD" id="cd00156">
    <property type="entry name" value="REC"/>
    <property type="match status" value="1"/>
</dbReference>
<dbReference type="InterPro" id="IPR025662">
    <property type="entry name" value="Sigma_54_int_dom_ATP-bd_1"/>
</dbReference>
<evidence type="ECO:0000256" key="6">
    <source>
        <dbReference type="PROSITE-ProRule" id="PRU00169"/>
    </source>
</evidence>
<keyword evidence="1" id="KW-0547">Nucleotide-binding</keyword>
<feature type="domain" description="Sigma-54 factor interaction" evidence="7">
    <location>
        <begin position="140"/>
        <end position="363"/>
    </location>
</feature>
<sequence>MPKNILIVDDEPNHRLMLRLHLEQAGHRATEAADGQKALECIAREAFDLVLLDLRMDVMDGLTLLGELRRQGSEMPVIVVTAHGSVKTAVQAMKLGALDFLAKPVEIPELLRLVNEPLSGMESAMEIPKDYHFPGVSGTAMGKVLWQLAMVAPTDASVLILGESGTGKELVARSLHDNSPRNAQEFLAVNCAALTEHLVESELFGHEKGAFTSAAATKPGKFELADGGTLFLDEIGELPLALQPKLLRALQEKTFERVGGTRTLKADVRIVAATNRDLEEQVRAGAFREDLYFRLNVFPVRLPPLRERRDEIPLLLRYFVDKYAPRFNKLIKGWSEGFLKKLESYSFPGNIRELENLVERSIILARGDLLEESLLPDLARGAAIKEEAGVDLKQREKQAIRQALAQTGGNKSKAAELLGISRRALHYKIKDYGLR</sequence>
<dbReference type="Pfam" id="PF02954">
    <property type="entry name" value="HTH_8"/>
    <property type="match status" value="1"/>
</dbReference>
<evidence type="ECO:0000259" key="8">
    <source>
        <dbReference type="PROSITE" id="PS50110"/>
    </source>
</evidence>
<dbReference type="Gene3D" id="3.40.50.2300">
    <property type="match status" value="1"/>
</dbReference>
<dbReference type="InterPro" id="IPR058031">
    <property type="entry name" value="AAA_lid_NorR"/>
</dbReference>
<dbReference type="PROSITE" id="PS00675">
    <property type="entry name" value="SIGMA54_INTERACT_1"/>
    <property type="match status" value="1"/>
</dbReference>
<dbReference type="PROSITE" id="PS50110">
    <property type="entry name" value="RESPONSE_REGULATORY"/>
    <property type="match status" value="1"/>
</dbReference>
<reference evidence="9" key="1">
    <citation type="journal article" date="2022" name="Environ. Microbiol.">
        <title>Geoalkalibacter halelectricus SAP #1 sp. nov. possessing extracellular electron transfer and mineral#reducing capabilities from a haloalkaline environment.</title>
        <authorList>
            <person name="Yadav S."/>
            <person name="Singh R."/>
            <person name="Sundharam S.S."/>
            <person name="Chaudhary S."/>
            <person name="Krishnamurthi S."/>
            <person name="Patil S.A."/>
        </authorList>
    </citation>
    <scope>NUCLEOTIDE SEQUENCE</scope>
    <source>
        <strain evidence="9">SAP-1</strain>
    </source>
</reference>
<keyword evidence="4" id="KW-0238">DNA-binding</keyword>
<dbReference type="Pfam" id="PF25601">
    <property type="entry name" value="AAA_lid_14"/>
    <property type="match status" value="1"/>
</dbReference>
<dbReference type="InterPro" id="IPR027417">
    <property type="entry name" value="P-loop_NTPase"/>
</dbReference>
<evidence type="ECO:0000259" key="7">
    <source>
        <dbReference type="PROSITE" id="PS50045"/>
    </source>
</evidence>
<dbReference type="SUPFAM" id="SSF46689">
    <property type="entry name" value="Homeodomain-like"/>
    <property type="match status" value="1"/>
</dbReference>
<evidence type="ECO:0000256" key="1">
    <source>
        <dbReference type="ARBA" id="ARBA00022741"/>
    </source>
</evidence>
<proteinExistence type="predicted"/>
<dbReference type="PRINTS" id="PR01590">
    <property type="entry name" value="HTHFIS"/>
</dbReference>
<dbReference type="Gene3D" id="1.10.8.60">
    <property type="match status" value="1"/>
</dbReference>
<dbReference type="Proteomes" id="UP001060414">
    <property type="component" value="Chromosome"/>
</dbReference>
<dbReference type="PROSITE" id="PS00676">
    <property type="entry name" value="SIGMA54_INTERACT_2"/>
    <property type="match status" value="1"/>
</dbReference>
<evidence type="ECO:0000313" key="10">
    <source>
        <dbReference type="Proteomes" id="UP001060414"/>
    </source>
</evidence>
<evidence type="ECO:0000256" key="4">
    <source>
        <dbReference type="ARBA" id="ARBA00023125"/>
    </source>
</evidence>
<dbReference type="Gene3D" id="1.10.10.60">
    <property type="entry name" value="Homeodomain-like"/>
    <property type="match status" value="1"/>
</dbReference>
<feature type="modified residue" description="4-aspartylphosphate" evidence="6">
    <location>
        <position position="53"/>
    </location>
</feature>
<dbReference type="InterPro" id="IPR025943">
    <property type="entry name" value="Sigma_54_int_dom_ATP-bd_2"/>
</dbReference>
<evidence type="ECO:0000256" key="3">
    <source>
        <dbReference type="ARBA" id="ARBA00023015"/>
    </source>
</evidence>
<dbReference type="PROSITE" id="PS50045">
    <property type="entry name" value="SIGMA54_INTERACT_4"/>
    <property type="match status" value="1"/>
</dbReference>
<dbReference type="PANTHER" id="PTHR32071">
    <property type="entry name" value="TRANSCRIPTIONAL REGULATORY PROTEIN"/>
    <property type="match status" value="1"/>
</dbReference>
<dbReference type="CDD" id="cd00009">
    <property type="entry name" value="AAA"/>
    <property type="match status" value="1"/>
</dbReference>
<keyword evidence="10" id="KW-1185">Reference proteome</keyword>
<organism evidence="9 10">
    <name type="scientific">Geoalkalibacter halelectricus</name>
    <dbReference type="NCBI Taxonomy" id="2847045"/>
    <lineage>
        <taxon>Bacteria</taxon>
        <taxon>Pseudomonadati</taxon>
        <taxon>Thermodesulfobacteriota</taxon>
        <taxon>Desulfuromonadia</taxon>
        <taxon>Desulfuromonadales</taxon>
        <taxon>Geoalkalibacteraceae</taxon>
        <taxon>Geoalkalibacter</taxon>
    </lineage>
</organism>
<dbReference type="SUPFAM" id="SSF52172">
    <property type="entry name" value="CheY-like"/>
    <property type="match status" value="1"/>
</dbReference>
<accession>A0ABY5ZKE8</accession>
<dbReference type="SUPFAM" id="SSF52540">
    <property type="entry name" value="P-loop containing nucleoside triphosphate hydrolases"/>
    <property type="match status" value="1"/>
</dbReference>
<dbReference type="PROSITE" id="PS00688">
    <property type="entry name" value="SIGMA54_INTERACT_3"/>
    <property type="match status" value="1"/>
</dbReference>
<dbReference type="EMBL" id="CP092109">
    <property type="protein sequence ID" value="UWZ79073.1"/>
    <property type="molecule type" value="Genomic_DNA"/>
</dbReference>
<dbReference type="InterPro" id="IPR002197">
    <property type="entry name" value="HTH_Fis"/>
</dbReference>
<dbReference type="RefSeq" id="WP_260747428.1">
    <property type="nucleotide sequence ID" value="NZ_CP092109.1"/>
</dbReference>
<gene>
    <name evidence="9" type="ORF">L9S41_15510</name>
</gene>